<keyword evidence="1" id="KW-0812">Transmembrane</keyword>
<dbReference type="FunCoup" id="D3B8A5">
    <property type="interactions" value="169"/>
</dbReference>
<dbReference type="AlphaFoldDB" id="D3B8A5"/>
<dbReference type="GeneID" id="31360183"/>
<dbReference type="RefSeq" id="XP_020434390.1">
    <property type="nucleotide sequence ID" value="XM_020575595.1"/>
</dbReference>
<protein>
    <submittedName>
        <fullName evidence="2">Uncharacterized protein</fullName>
    </submittedName>
</protein>
<sequence>MNNKQVLISGLIASFVSSVAAGSWNAGDTIALLIGIAMFFVLLLAFLGWYSRRQ</sequence>
<feature type="transmembrane region" description="Helical" evidence="1">
    <location>
        <begin position="30"/>
        <end position="50"/>
    </location>
</feature>
<evidence type="ECO:0000313" key="3">
    <source>
        <dbReference type="Proteomes" id="UP000001396"/>
    </source>
</evidence>
<comment type="caution">
    <text evidence="2">The sequence shown here is derived from an EMBL/GenBank/DDBJ whole genome shotgun (WGS) entry which is preliminary data.</text>
</comment>
<proteinExistence type="predicted"/>
<accession>D3B8A5</accession>
<name>D3B8A5_HETP5</name>
<evidence type="ECO:0000313" key="2">
    <source>
        <dbReference type="EMBL" id="EFA82273.1"/>
    </source>
</evidence>
<keyword evidence="1" id="KW-1133">Transmembrane helix</keyword>
<dbReference type="Proteomes" id="UP000001396">
    <property type="component" value="Unassembled WGS sequence"/>
</dbReference>
<dbReference type="EMBL" id="ADBJ01000020">
    <property type="protein sequence ID" value="EFA82273.1"/>
    <property type="molecule type" value="Genomic_DNA"/>
</dbReference>
<organism evidence="2 3">
    <name type="scientific">Heterostelium pallidum (strain ATCC 26659 / Pp 5 / PN500)</name>
    <name type="common">Cellular slime mold</name>
    <name type="synonym">Polysphondylium pallidum</name>
    <dbReference type="NCBI Taxonomy" id="670386"/>
    <lineage>
        <taxon>Eukaryota</taxon>
        <taxon>Amoebozoa</taxon>
        <taxon>Evosea</taxon>
        <taxon>Eumycetozoa</taxon>
        <taxon>Dictyostelia</taxon>
        <taxon>Acytosteliales</taxon>
        <taxon>Acytosteliaceae</taxon>
        <taxon>Heterostelium</taxon>
    </lineage>
</organism>
<gene>
    <name evidence="2" type="ORF">PPL_04696</name>
</gene>
<keyword evidence="3" id="KW-1185">Reference proteome</keyword>
<reference evidence="2 3" key="1">
    <citation type="journal article" date="2011" name="Genome Res.">
        <title>Phylogeny-wide analysis of social amoeba genomes highlights ancient origins for complex intercellular communication.</title>
        <authorList>
            <person name="Heidel A.J."/>
            <person name="Lawal H.M."/>
            <person name="Felder M."/>
            <person name="Schilde C."/>
            <person name="Helps N.R."/>
            <person name="Tunggal B."/>
            <person name="Rivero F."/>
            <person name="John U."/>
            <person name="Schleicher M."/>
            <person name="Eichinger L."/>
            <person name="Platzer M."/>
            <person name="Noegel A.A."/>
            <person name="Schaap P."/>
            <person name="Gloeckner G."/>
        </authorList>
    </citation>
    <scope>NUCLEOTIDE SEQUENCE [LARGE SCALE GENOMIC DNA]</scope>
    <source>
        <strain evidence="3">ATCC 26659 / Pp 5 / PN500</strain>
    </source>
</reference>
<evidence type="ECO:0000256" key="1">
    <source>
        <dbReference type="SAM" id="Phobius"/>
    </source>
</evidence>
<keyword evidence="1" id="KW-0472">Membrane</keyword>
<dbReference type="InParanoid" id="D3B8A5"/>